<organism evidence="11 12">
    <name type="scientific">Brachybacterium rhamnosum</name>
    <dbReference type="NCBI Taxonomy" id="173361"/>
    <lineage>
        <taxon>Bacteria</taxon>
        <taxon>Bacillati</taxon>
        <taxon>Actinomycetota</taxon>
        <taxon>Actinomycetes</taxon>
        <taxon>Micrococcales</taxon>
        <taxon>Dermabacteraceae</taxon>
        <taxon>Brachybacterium</taxon>
    </lineage>
</organism>
<sequence>MTARHAVLPSTLGPLTTLAEGDALVGLYFPGHTYPFAPGSEGPEVAAGEDPVLSAVAIQIGEYLDGERTDFDVPVRTAGGEFSERVWARLREIPYGTTITYGEIARELGGPGLAQRVGQAVGHNPISIIVPCHRVVGADGSLTGYAGGLERKRALLALEEPSAEDGARLF</sequence>
<dbReference type="Gene3D" id="1.10.10.10">
    <property type="entry name" value="Winged helix-like DNA-binding domain superfamily/Winged helix DNA-binding domain"/>
    <property type="match status" value="1"/>
</dbReference>
<gene>
    <name evidence="11" type="ORF">ACFSDA_12795</name>
</gene>
<dbReference type="GO" id="GO:0032259">
    <property type="term" value="P:methylation"/>
    <property type="evidence" value="ECO:0007669"/>
    <property type="project" value="UniProtKB-KW"/>
</dbReference>
<evidence type="ECO:0000259" key="9">
    <source>
        <dbReference type="Pfam" id="PF01035"/>
    </source>
</evidence>
<dbReference type="Proteomes" id="UP001597280">
    <property type="component" value="Unassembled WGS sequence"/>
</dbReference>
<comment type="catalytic activity">
    <reaction evidence="1 8">
        <text>a 4-O-methyl-thymidine in DNA + L-cysteinyl-[protein] = a thymidine in DNA + S-methyl-L-cysteinyl-[protein]</text>
        <dbReference type="Rhea" id="RHEA:53428"/>
        <dbReference type="Rhea" id="RHEA-COMP:10131"/>
        <dbReference type="Rhea" id="RHEA-COMP:10132"/>
        <dbReference type="Rhea" id="RHEA-COMP:13555"/>
        <dbReference type="Rhea" id="RHEA-COMP:13556"/>
        <dbReference type="ChEBI" id="CHEBI:29950"/>
        <dbReference type="ChEBI" id="CHEBI:82612"/>
        <dbReference type="ChEBI" id="CHEBI:137386"/>
        <dbReference type="ChEBI" id="CHEBI:137387"/>
        <dbReference type="EC" id="2.1.1.63"/>
    </reaction>
</comment>
<dbReference type="SUPFAM" id="SSF53155">
    <property type="entry name" value="Methylated DNA-protein cysteine methyltransferase domain"/>
    <property type="match status" value="1"/>
</dbReference>
<dbReference type="PANTHER" id="PTHR10815:SF5">
    <property type="entry name" value="METHYLATED-DNA--PROTEIN-CYSTEINE METHYLTRANSFERASE"/>
    <property type="match status" value="1"/>
</dbReference>
<keyword evidence="6 8" id="KW-0234">DNA repair</keyword>
<evidence type="ECO:0000259" key="10">
    <source>
        <dbReference type="Pfam" id="PF02870"/>
    </source>
</evidence>
<evidence type="ECO:0000313" key="12">
    <source>
        <dbReference type="Proteomes" id="UP001597280"/>
    </source>
</evidence>
<evidence type="ECO:0000313" key="11">
    <source>
        <dbReference type="EMBL" id="MFD1835945.1"/>
    </source>
</evidence>
<comment type="miscellaneous">
    <text evidence="8">This enzyme catalyzes only one turnover and therefore is not strictly catalytic. According to one definition, an enzyme is a biocatalyst that acts repeatedly and over many reaction cycles.</text>
</comment>
<dbReference type="EMBL" id="JBHUFL010000003">
    <property type="protein sequence ID" value="MFD1835945.1"/>
    <property type="molecule type" value="Genomic_DNA"/>
</dbReference>
<comment type="similarity">
    <text evidence="8">Belongs to the MGMT family.</text>
</comment>
<dbReference type="RefSeq" id="WP_137770688.1">
    <property type="nucleotide sequence ID" value="NZ_BAAAIS010000003.1"/>
</dbReference>
<dbReference type="HAMAP" id="MF_00772">
    <property type="entry name" value="OGT"/>
    <property type="match status" value="1"/>
</dbReference>
<name>A0ABW4Q1W2_9MICO</name>
<dbReference type="Gene3D" id="3.30.160.70">
    <property type="entry name" value="Methylated DNA-protein cysteine methyltransferase domain"/>
    <property type="match status" value="1"/>
</dbReference>
<evidence type="ECO:0000256" key="8">
    <source>
        <dbReference type="HAMAP-Rule" id="MF_00772"/>
    </source>
</evidence>
<protein>
    <recommendedName>
        <fullName evidence="8">Methylated-DNA--protein-cysteine methyltransferase</fullName>
        <ecNumber evidence="8">2.1.1.63</ecNumber>
    </recommendedName>
    <alternativeName>
        <fullName evidence="8">6-O-methylguanine-DNA methyltransferase</fullName>
        <shortName evidence="8">MGMT</shortName>
    </alternativeName>
    <alternativeName>
        <fullName evidence="8">O-6-methylguanine-DNA-alkyltransferase</fullName>
    </alternativeName>
</protein>
<keyword evidence="12" id="KW-1185">Reference proteome</keyword>
<proteinExistence type="inferred from homology"/>
<comment type="caution">
    <text evidence="11">The sequence shown here is derived from an EMBL/GenBank/DDBJ whole genome shotgun (WGS) entry which is preliminary data.</text>
</comment>
<dbReference type="InterPro" id="IPR036217">
    <property type="entry name" value="MethylDNA_cys_MeTrfase_DNAb"/>
</dbReference>
<dbReference type="CDD" id="cd06445">
    <property type="entry name" value="ATase"/>
    <property type="match status" value="1"/>
</dbReference>
<comment type="subcellular location">
    <subcellularLocation>
        <location evidence="8">Cytoplasm</location>
    </subcellularLocation>
</comment>
<accession>A0ABW4Q1W2</accession>
<dbReference type="SUPFAM" id="SSF46767">
    <property type="entry name" value="Methylated DNA-protein cysteine methyltransferase, C-terminal domain"/>
    <property type="match status" value="1"/>
</dbReference>
<feature type="domain" description="Methylguanine DNA methyltransferase ribonuclease-like" evidence="10">
    <location>
        <begin position="5"/>
        <end position="76"/>
    </location>
</feature>
<evidence type="ECO:0000256" key="5">
    <source>
        <dbReference type="ARBA" id="ARBA00022763"/>
    </source>
</evidence>
<reference evidence="12" key="1">
    <citation type="journal article" date="2019" name="Int. J. Syst. Evol. Microbiol.">
        <title>The Global Catalogue of Microorganisms (GCM) 10K type strain sequencing project: providing services to taxonomists for standard genome sequencing and annotation.</title>
        <authorList>
            <consortium name="The Broad Institute Genomics Platform"/>
            <consortium name="The Broad Institute Genome Sequencing Center for Infectious Disease"/>
            <person name="Wu L."/>
            <person name="Ma J."/>
        </authorList>
    </citation>
    <scope>NUCLEOTIDE SEQUENCE [LARGE SCALE GENOMIC DNA]</scope>
    <source>
        <strain evidence="12">JCM 11650</strain>
    </source>
</reference>
<keyword evidence="5 8" id="KW-0227">DNA damage</keyword>
<keyword evidence="4 8" id="KW-0808">Transferase</keyword>
<comment type="function">
    <text evidence="8">Involved in the cellular defense against the biological effects of O6-methylguanine (O6-MeG) and O4-methylthymine (O4-MeT) in DNA. Repairs the methylated nucleobase in DNA by stoichiometrically transferring the methyl group to a cysteine residue in the enzyme. This is a suicide reaction: the enzyme is irreversibly inactivated.</text>
</comment>
<evidence type="ECO:0000256" key="2">
    <source>
        <dbReference type="ARBA" id="ARBA00022490"/>
    </source>
</evidence>
<evidence type="ECO:0000256" key="3">
    <source>
        <dbReference type="ARBA" id="ARBA00022603"/>
    </source>
</evidence>
<dbReference type="EC" id="2.1.1.63" evidence="8"/>
<dbReference type="Pfam" id="PF02870">
    <property type="entry name" value="Methyltransf_1N"/>
    <property type="match status" value="1"/>
</dbReference>
<feature type="active site" description="Nucleophile; methyl group acceptor" evidence="8">
    <location>
        <position position="132"/>
    </location>
</feature>
<dbReference type="PROSITE" id="PS00374">
    <property type="entry name" value="MGMT"/>
    <property type="match status" value="1"/>
</dbReference>
<evidence type="ECO:0000256" key="1">
    <source>
        <dbReference type="ARBA" id="ARBA00001286"/>
    </source>
</evidence>
<dbReference type="PANTHER" id="PTHR10815">
    <property type="entry name" value="METHYLATED-DNA--PROTEIN-CYSTEINE METHYLTRANSFERASE"/>
    <property type="match status" value="1"/>
</dbReference>
<dbReference type="NCBIfam" id="TIGR00589">
    <property type="entry name" value="ogt"/>
    <property type="match status" value="1"/>
</dbReference>
<dbReference type="InterPro" id="IPR036388">
    <property type="entry name" value="WH-like_DNA-bd_sf"/>
</dbReference>
<dbReference type="Pfam" id="PF01035">
    <property type="entry name" value="DNA_binding_1"/>
    <property type="match status" value="1"/>
</dbReference>
<dbReference type="InterPro" id="IPR036631">
    <property type="entry name" value="MGMT_N_sf"/>
</dbReference>
<dbReference type="InterPro" id="IPR023546">
    <property type="entry name" value="MGMT"/>
</dbReference>
<evidence type="ECO:0000256" key="6">
    <source>
        <dbReference type="ARBA" id="ARBA00023204"/>
    </source>
</evidence>
<dbReference type="GO" id="GO:0003908">
    <property type="term" value="F:methylated-DNA-[protein]-cysteine S-methyltransferase activity"/>
    <property type="evidence" value="ECO:0007669"/>
    <property type="project" value="UniProtKB-EC"/>
</dbReference>
<dbReference type="InterPro" id="IPR001497">
    <property type="entry name" value="MethylDNA_cys_MeTrfase_AS"/>
</dbReference>
<dbReference type="InterPro" id="IPR014048">
    <property type="entry name" value="MethylDNA_cys_MeTrfase_DNA-bd"/>
</dbReference>
<comment type="catalytic activity">
    <reaction evidence="7 8">
        <text>a 6-O-methyl-2'-deoxyguanosine in DNA + L-cysteinyl-[protein] = S-methyl-L-cysteinyl-[protein] + a 2'-deoxyguanosine in DNA</text>
        <dbReference type="Rhea" id="RHEA:24000"/>
        <dbReference type="Rhea" id="RHEA-COMP:10131"/>
        <dbReference type="Rhea" id="RHEA-COMP:10132"/>
        <dbReference type="Rhea" id="RHEA-COMP:11367"/>
        <dbReference type="Rhea" id="RHEA-COMP:11368"/>
        <dbReference type="ChEBI" id="CHEBI:29950"/>
        <dbReference type="ChEBI" id="CHEBI:82612"/>
        <dbReference type="ChEBI" id="CHEBI:85445"/>
        <dbReference type="ChEBI" id="CHEBI:85448"/>
        <dbReference type="EC" id="2.1.1.63"/>
    </reaction>
</comment>
<feature type="domain" description="Methylated-DNA-[protein]-cysteine S-methyltransferase DNA binding" evidence="9">
    <location>
        <begin position="81"/>
        <end position="160"/>
    </location>
</feature>
<evidence type="ECO:0000256" key="7">
    <source>
        <dbReference type="ARBA" id="ARBA00049348"/>
    </source>
</evidence>
<dbReference type="InterPro" id="IPR008332">
    <property type="entry name" value="MethylG_MeTrfase_N"/>
</dbReference>
<keyword evidence="3 8" id="KW-0489">Methyltransferase</keyword>
<evidence type="ECO:0000256" key="4">
    <source>
        <dbReference type="ARBA" id="ARBA00022679"/>
    </source>
</evidence>
<keyword evidence="2 8" id="KW-0963">Cytoplasm</keyword>